<dbReference type="CDD" id="cd03426">
    <property type="entry name" value="NUDIX_CoAse_Nudt7"/>
    <property type="match status" value="1"/>
</dbReference>
<feature type="transmembrane region" description="Helical" evidence="8">
    <location>
        <begin position="714"/>
        <end position="731"/>
    </location>
</feature>
<evidence type="ECO:0000256" key="7">
    <source>
        <dbReference type="SAM" id="MobiDB-lite"/>
    </source>
</evidence>
<keyword evidence="11" id="KW-1185">Reference proteome</keyword>
<dbReference type="OrthoDB" id="3245306at2759"/>
<dbReference type="GO" id="GO:0008893">
    <property type="term" value="F:guanosine-3',5'-bis(diphosphate) 3'-diphosphatase activity"/>
    <property type="evidence" value="ECO:0007669"/>
    <property type="project" value="UniProtKB-ARBA"/>
</dbReference>
<dbReference type="GO" id="GO:0090407">
    <property type="term" value="P:organophosphate biosynthetic process"/>
    <property type="evidence" value="ECO:0007669"/>
    <property type="project" value="UniProtKB-ARBA"/>
</dbReference>
<evidence type="ECO:0000256" key="4">
    <source>
        <dbReference type="ARBA" id="ARBA00022801"/>
    </source>
</evidence>
<feature type="compositionally biased region" description="Polar residues" evidence="7">
    <location>
        <begin position="34"/>
        <end position="46"/>
    </location>
</feature>
<feature type="transmembrane region" description="Helical" evidence="8">
    <location>
        <begin position="743"/>
        <end position="761"/>
    </location>
</feature>
<dbReference type="FunFam" id="3.90.79.10:FF:000036">
    <property type="entry name" value="Nudix hydrolase 11"/>
    <property type="match status" value="1"/>
</dbReference>
<feature type="region of interest" description="Disordered" evidence="7">
    <location>
        <begin position="341"/>
        <end position="392"/>
    </location>
</feature>
<dbReference type="InterPro" id="IPR015797">
    <property type="entry name" value="NUDIX_hydrolase-like_dom_sf"/>
</dbReference>
<feature type="compositionally biased region" description="Polar residues" evidence="7">
    <location>
        <begin position="205"/>
        <end position="215"/>
    </location>
</feature>
<feature type="compositionally biased region" description="Polar residues" evidence="7">
    <location>
        <begin position="70"/>
        <end position="80"/>
    </location>
</feature>
<dbReference type="SUPFAM" id="SSF55811">
    <property type="entry name" value="Nudix"/>
    <property type="match status" value="1"/>
</dbReference>
<feature type="compositionally biased region" description="Basic and acidic residues" evidence="7">
    <location>
        <begin position="91"/>
        <end position="100"/>
    </location>
</feature>
<dbReference type="GO" id="GO:0046872">
    <property type="term" value="F:metal ion binding"/>
    <property type="evidence" value="ECO:0007669"/>
    <property type="project" value="UniProtKB-KW"/>
</dbReference>
<dbReference type="PANTHER" id="PTHR12992:SF45">
    <property type="entry name" value="NUDIX HYDROLASE DOMAIN-CONTAINING PROTEIN"/>
    <property type="match status" value="1"/>
</dbReference>
<feature type="transmembrane region" description="Helical" evidence="8">
    <location>
        <begin position="824"/>
        <end position="842"/>
    </location>
</feature>
<feature type="compositionally biased region" description="Polar residues" evidence="7">
    <location>
        <begin position="140"/>
        <end position="154"/>
    </location>
</feature>
<evidence type="ECO:0000256" key="1">
    <source>
        <dbReference type="ARBA" id="ARBA00001936"/>
    </source>
</evidence>
<dbReference type="EMBL" id="LNZH02000194">
    <property type="protein sequence ID" value="OCB87177.1"/>
    <property type="molecule type" value="Genomic_DNA"/>
</dbReference>
<gene>
    <name evidence="10" type="ORF">A7U60_g5692</name>
</gene>
<comment type="caution">
    <text evidence="10">The sequence shown here is derived from an EMBL/GenBank/DDBJ whole genome shotgun (WGS) entry which is preliminary data.</text>
</comment>
<evidence type="ECO:0000256" key="2">
    <source>
        <dbReference type="ARBA" id="ARBA00001946"/>
    </source>
</evidence>
<dbReference type="Gene3D" id="3.90.79.10">
    <property type="entry name" value="Nucleoside Triphosphate Pyrophosphohydrolase"/>
    <property type="match status" value="1"/>
</dbReference>
<accession>A0A9Q5HWA5</accession>
<keyword evidence="8" id="KW-0812">Transmembrane</keyword>
<feature type="compositionally biased region" description="Polar residues" evidence="7">
    <location>
        <begin position="111"/>
        <end position="122"/>
    </location>
</feature>
<name>A0A9Q5HWA5_SANBA</name>
<dbReference type="PANTHER" id="PTHR12992">
    <property type="entry name" value="NUDIX HYDROLASE"/>
    <property type="match status" value="1"/>
</dbReference>
<feature type="compositionally biased region" description="Basic and acidic residues" evidence="7">
    <location>
        <begin position="362"/>
        <end position="371"/>
    </location>
</feature>
<keyword evidence="6" id="KW-0464">Manganese</keyword>
<evidence type="ECO:0000259" key="9">
    <source>
        <dbReference type="PROSITE" id="PS51462"/>
    </source>
</evidence>
<keyword evidence="8" id="KW-0472">Membrane</keyword>
<dbReference type="GO" id="GO:0034654">
    <property type="term" value="P:nucleobase-containing compound biosynthetic process"/>
    <property type="evidence" value="ECO:0007669"/>
    <property type="project" value="UniProtKB-ARBA"/>
</dbReference>
<feature type="compositionally biased region" description="Polar residues" evidence="7">
    <location>
        <begin position="294"/>
        <end position="305"/>
    </location>
</feature>
<dbReference type="GO" id="GO:0010945">
    <property type="term" value="F:coenzyme A diphosphatase activity"/>
    <property type="evidence" value="ECO:0007669"/>
    <property type="project" value="InterPro"/>
</dbReference>
<evidence type="ECO:0000256" key="6">
    <source>
        <dbReference type="ARBA" id="ARBA00023211"/>
    </source>
</evidence>
<dbReference type="Proteomes" id="UP000757232">
    <property type="component" value="Unassembled WGS sequence"/>
</dbReference>
<evidence type="ECO:0000256" key="3">
    <source>
        <dbReference type="ARBA" id="ARBA00022723"/>
    </source>
</evidence>
<feature type="compositionally biased region" description="Polar residues" evidence="7">
    <location>
        <begin position="226"/>
        <end position="236"/>
    </location>
</feature>
<dbReference type="Pfam" id="PF00293">
    <property type="entry name" value="NUDIX"/>
    <property type="match status" value="1"/>
</dbReference>
<dbReference type="PROSITE" id="PS51462">
    <property type="entry name" value="NUDIX"/>
    <property type="match status" value="1"/>
</dbReference>
<organism evidence="10 11">
    <name type="scientific">Sanghuangporus baumii</name>
    <name type="common">Phellinus baumii</name>
    <dbReference type="NCBI Taxonomy" id="108892"/>
    <lineage>
        <taxon>Eukaryota</taxon>
        <taxon>Fungi</taxon>
        <taxon>Dikarya</taxon>
        <taxon>Basidiomycota</taxon>
        <taxon>Agaricomycotina</taxon>
        <taxon>Agaricomycetes</taxon>
        <taxon>Hymenochaetales</taxon>
        <taxon>Hymenochaetaceae</taxon>
        <taxon>Sanghuangporus</taxon>
    </lineage>
</organism>
<sequence>MMSQPAANSKRSPSPSGTPEKKRSLRQRVGTIARRTSSFVLPSRSASPAARHDPEDPMNAAGTARKAPTSKPSSIHSVEPSQPAPLAMPQEKTEEPKEILPAEASAAPGDLSSSATVETTPAASEADPQIEPVSKPAPETTVSEVHSFEAQNPIESPYAPEYVPVQLSETSVVERPEEPRPEHPQHEEPHEQPQGEGIHIPVSDSPKSISASLPSQDIEHRGATGSGASTPRSSSEMNRHLKPLSLNTSQENLRTDLSPIPEDERSALEEYKMPFAQPNGMAASNLRAPPINEPTISQTTSNGTTPRAMPVPIVAVEPPVGEYKGKAKDVSESTVDSLENFPHADGYFSRSAPMPVPQAPHESNDLDDPFRDPTPSTTHYESMPEPDTHDSHAYNVSEHRVDVEPVHSAAPAVSMPVAYPLPPLNEVTHGNLHSVPSDYTLGARSSRAPSVHNDVPIDETLPLLSGPKSSAIGEFSKRGDGPYRDLQSAGWIAHTLPDSTTYYSHPGMRVTTDINLEKKRKLNAVMNYLEGKMTKEIGLPVDDLEIWLHDEAKSRDEFVPVRCWVDHEARALGYWPPPKPEDLSRASSDDRLDNEYRYWAFMETHPAHTPLPVNAYAEAWDKLTWSYTERLLKSNRRAPPPFTQQESQELLTLLRSSSGSDSPLQAAIQTRVVSRIHRRIVQWKQHFFRPEKPLPRGVNASATPQRSTPYNRTFLDFVLAWLCLGIPYLYANRHVYRFDEEGGIAATILLASVTFLALPGLDHVSRTAGFIAIIASFSSFGASLIAAFRNQVETQRMAARGGEGLVVTMSAVTGNSILPSLPAVFLAWSILSLITGVVLYAFRGSIALDAATRFASFTRWTTIVAPARNMERGLRSVVKERLPFQKRCIRNLAAYKVPKGLKRKGPRSRTAAVLVALFIGRMGDVYVLLSQRSKALRTYAGDTSLPGGKMEPHDRSIEDTARREAFEEIGLSFDKEKVPFLCSLEPFLAGNQLLVIPVVVLVLDKTIRPVLNQAEVSSLFSHPLKAFLSSDPPFPQEQHADEIPYYTYNDYPWYRDGQSRPIRMHRFLTGREAGGIKPVYGLTASILIRVAEVGFGRSTDFEVNAPGQPSMTERIDYALRNHPKFVEAFEEEELNAKSQPSRILKAFLRVPSQRKRRRIASKL</sequence>
<protein>
    <recommendedName>
        <fullName evidence="9">Nudix hydrolase domain-containing protein</fullName>
    </recommendedName>
</protein>
<feature type="compositionally biased region" description="Polar residues" evidence="7">
    <location>
        <begin position="1"/>
        <end position="17"/>
    </location>
</feature>
<keyword evidence="3" id="KW-0479">Metal-binding</keyword>
<dbReference type="GO" id="GO:0015938">
    <property type="term" value="P:coenzyme A catabolic process"/>
    <property type="evidence" value="ECO:0007669"/>
    <property type="project" value="TreeGrafter"/>
</dbReference>
<feature type="transmembrane region" description="Helical" evidence="8">
    <location>
        <begin position="767"/>
        <end position="788"/>
    </location>
</feature>
<dbReference type="InterPro" id="IPR045121">
    <property type="entry name" value="CoAse"/>
</dbReference>
<evidence type="ECO:0000313" key="10">
    <source>
        <dbReference type="EMBL" id="OCB87177.1"/>
    </source>
</evidence>
<dbReference type="GO" id="GO:0005737">
    <property type="term" value="C:cytoplasm"/>
    <property type="evidence" value="ECO:0007669"/>
    <property type="project" value="UniProtKB-ARBA"/>
</dbReference>
<keyword evidence="8" id="KW-1133">Transmembrane helix</keyword>
<feature type="domain" description="Nudix hydrolase" evidence="9">
    <location>
        <begin position="908"/>
        <end position="1056"/>
    </location>
</feature>
<comment type="cofactor">
    <cofactor evidence="2">
        <name>Mg(2+)</name>
        <dbReference type="ChEBI" id="CHEBI:18420"/>
    </cofactor>
</comment>
<feature type="compositionally biased region" description="Basic and acidic residues" evidence="7">
    <location>
        <begin position="172"/>
        <end position="193"/>
    </location>
</feature>
<reference evidence="10" key="1">
    <citation type="submission" date="2016-06" db="EMBL/GenBank/DDBJ databases">
        <title>Draft Genome sequence of the fungus Inonotus baumii.</title>
        <authorList>
            <person name="Zhu H."/>
            <person name="Lin W."/>
        </authorList>
    </citation>
    <scope>NUCLEOTIDE SEQUENCE</scope>
    <source>
        <strain evidence="10">821</strain>
    </source>
</reference>
<dbReference type="InterPro" id="IPR000086">
    <property type="entry name" value="NUDIX_hydrolase_dom"/>
</dbReference>
<evidence type="ECO:0000256" key="8">
    <source>
        <dbReference type="SAM" id="Phobius"/>
    </source>
</evidence>
<proteinExistence type="predicted"/>
<evidence type="ECO:0000313" key="11">
    <source>
        <dbReference type="Proteomes" id="UP000757232"/>
    </source>
</evidence>
<keyword evidence="5" id="KW-0460">Magnesium</keyword>
<feature type="region of interest" description="Disordered" evidence="7">
    <location>
        <begin position="279"/>
        <end position="309"/>
    </location>
</feature>
<dbReference type="AlphaFoldDB" id="A0A9Q5HWA5"/>
<feature type="region of interest" description="Disordered" evidence="7">
    <location>
        <begin position="1"/>
        <end position="261"/>
    </location>
</feature>
<keyword evidence="4" id="KW-0378">Hydrolase</keyword>
<evidence type="ECO:0000256" key="5">
    <source>
        <dbReference type="ARBA" id="ARBA00022842"/>
    </source>
</evidence>
<comment type="cofactor">
    <cofactor evidence="1">
        <name>Mn(2+)</name>
        <dbReference type="ChEBI" id="CHEBI:29035"/>
    </cofactor>
</comment>